<evidence type="ECO:0000313" key="2">
    <source>
        <dbReference type="EMBL" id="RGP66607.1"/>
    </source>
</evidence>
<reference evidence="2 3" key="1">
    <citation type="journal article" date="2018" name="PLoS Pathog.">
        <title>Evolution of structural diversity of trichothecenes, a family of toxins produced by plant pathogenic and entomopathogenic fungi.</title>
        <authorList>
            <person name="Proctor R.H."/>
            <person name="McCormick S.P."/>
            <person name="Kim H.S."/>
            <person name="Cardoza R.E."/>
            <person name="Stanley A.M."/>
            <person name="Lindo L."/>
            <person name="Kelly A."/>
            <person name="Brown D.W."/>
            <person name="Lee T."/>
            <person name="Vaughan M.M."/>
            <person name="Alexander N.J."/>
            <person name="Busman M."/>
            <person name="Gutierrez S."/>
        </authorList>
    </citation>
    <scope>NUCLEOTIDE SEQUENCE [LARGE SCALE GENOMIC DNA]</scope>
    <source>
        <strain evidence="2 3">NRRL 20695</strain>
    </source>
</reference>
<evidence type="ECO:0000313" key="3">
    <source>
        <dbReference type="Proteomes" id="UP000266234"/>
    </source>
</evidence>
<dbReference type="OrthoDB" id="5217917at2759"/>
<name>A0A395S2X8_9HYPO</name>
<protein>
    <submittedName>
        <fullName evidence="2">Uncharacterized protein</fullName>
    </submittedName>
</protein>
<keyword evidence="1" id="KW-0732">Signal</keyword>
<proteinExistence type="predicted"/>
<keyword evidence="3" id="KW-1185">Reference proteome</keyword>
<gene>
    <name evidence="2" type="ORF">FLONG3_8803</name>
</gene>
<organism evidence="2 3">
    <name type="scientific">Fusarium longipes</name>
    <dbReference type="NCBI Taxonomy" id="694270"/>
    <lineage>
        <taxon>Eukaryota</taxon>
        <taxon>Fungi</taxon>
        <taxon>Dikarya</taxon>
        <taxon>Ascomycota</taxon>
        <taxon>Pezizomycotina</taxon>
        <taxon>Sordariomycetes</taxon>
        <taxon>Hypocreomycetidae</taxon>
        <taxon>Hypocreales</taxon>
        <taxon>Nectriaceae</taxon>
        <taxon>Fusarium</taxon>
    </lineage>
</organism>
<dbReference type="EMBL" id="PXOG01000219">
    <property type="protein sequence ID" value="RGP66607.1"/>
    <property type="molecule type" value="Genomic_DNA"/>
</dbReference>
<feature type="signal peptide" evidence="1">
    <location>
        <begin position="1"/>
        <end position="20"/>
    </location>
</feature>
<dbReference type="Proteomes" id="UP000266234">
    <property type="component" value="Unassembled WGS sequence"/>
</dbReference>
<dbReference type="AlphaFoldDB" id="A0A395S2X8"/>
<comment type="caution">
    <text evidence="2">The sequence shown here is derived from an EMBL/GenBank/DDBJ whole genome shotgun (WGS) entry which is preliminary data.</text>
</comment>
<evidence type="ECO:0000256" key="1">
    <source>
        <dbReference type="SAM" id="SignalP"/>
    </source>
</evidence>
<accession>A0A395S2X8</accession>
<sequence>MHSALLLSTLGFTLIRTIHAFEFTGPDSTQKLDITQPIKITWNATSEGFVEPKAQALQLWFLGVTNNGNDKPGWELASNLSLSEGSYEWNPENVVESLKATDGELSSDAVHMFEARLMDNAGKKLVTIESDRYAIEGDDVVESSGKGAQAGFYTSGVALIVALLAGLRTSGCLM</sequence>
<feature type="chain" id="PRO_5017331642" evidence="1">
    <location>
        <begin position="21"/>
        <end position="174"/>
    </location>
</feature>